<feature type="compositionally biased region" description="Basic and acidic residues" evidence="4">
    <location>
        <begin position="336"/>
        <end position="353"/>
    </location>
</feature>
<reference evidence="8" key="2">
    <citation type="submission" date="2015-01" db="EMBL/GenBank/DDBJ databases">
        <title>Evolutionary Origins and Diversification of the Mycorrhizal Mutualists.</title>
        <authorList>
            <consortium name="DOE Joint Genome Institute"/>
            <consortium name="Mycorrhizal Genomics Consortium"/>
            <person name="Kohler A."/>
            <person name="Kuo A."/>
            <person name="Nagy L.G."/>
            <person name="Floudas D."/>
            <person name="Copeland A."/>
            <person name="Barry K.W."/>
            <person name="Cichocki N."/>
            <person name="Veneault-Fourrey C."/>
            <person name="LaButti K."/>
            <person name="Lindquist E.A."/>
            <person name="Lipzen A."/>
            <person name="Lundell T."/>
            <person name="Morin E."/>
            <person name="Murat C."/>
            <person name="Riley R."/>
            <person name="Ohm R."/>
            <person name="Sun H."/>
            <person name="Tunlid A."/>
            <person name="Henrissat B."/>
            <person name="Grigoriev I.V."/>
            <person name="Hibbett D.S."/>
            <person name="Martin F."/>
        </authorList>
    </citation>
    <scope>NUCLEOTIDE SEQUENCE [LARGE SCALE GENOMIC DNA]</scope>
    <source>
        <strain evidence="8">h7</strain>
    </source>
</reference>
<evidence type="ECO:0000259" key="6">
    <source>
        <dbReference type="Pfam" id="PF15459"/>
    </source>
</evidence>
<feature type="region of interest" description="Disordered" evidence="4">
    <location>
        <begin position="38"/>
        <end position="253"/>
    </location>
</feature>
<keyword evidence="3" id="KW-0539">Nucleus</keyword>
<feature type="compositionally biased region" description="Acidic residues" evidence="4">
    <location>
        <begin position="107"/>
        <end position="118"/>
    </location>
</feature>
<dbReference type="Proteomes" id="UP000053424">
    <property type="component" value="Unassembled WGS sequence"/>
</dbReference>
<reference evidence="7 8" key="1">
    <citation type="submission" date="2014-04" db="EMBL/GenBank/DDBJ databases">
        <authorList>
            <consortium name="DOE Joint Genome Institute"/>
            <person name="Kuo A."/>
            <person name="Gay G."/>
            <person name="Dore J."/>
            <person name="Kohler A."/>
            <person name="Nagy L.G."/>
            <person name="Floudas D."/>
            <person name="Copeland A."/>
            <person name="Barry K.W."/>
            <person name="Cichocki N."/>
            <person name="Veneault-Fourrey C."/>
            <person name="LaButti K."/>
            <person name="Lindquist E.A."/>
            <person name="Lipzen A."/>
            <person name="Lundell T."/>
            <person name="Morin E."/>
            <person name="Murat C."/>
            <person name="Sun H."/>
            <person name="Tunlid A."/>
            <person name="Henrissat B."/>
            <person name="Grigoriev I.V."/>
            <person name="Hibbett D.S."/>
            <person name="Martin F."/>
            <person name="Nordberg H.P."/>
            <person name="Cantor M.N."/>
            <person name="Hua S.X."/>
        </authorList>
    </citation>
    <scope>NUCLEOTIDE SEQUENCE [LARGE SCALE GENOMIC DNA]</scope>
    <source>
        <strain evidence="8">h7</strain>
    </source>
</reference>
<accession>A0A0C3BY65</accession>
<sequence length="413" mass="46256">MPTTTTATLRASLEKHNNTFESLLRLIPAQYYIVNEETEEQAASKYQKHSKKQKAPKQAIKEASKKAKRDKLDPANDKSIIDLQNETRLKQSATAKGKRKASTPASDAEDSDSDENDDASMKVDMDMGDLNDAENTGDDSDVEMQPMPITGGIESLREKLHTKMAQLRRGGGRGANFGGSDKDDLLEERRRQRAAMRERRRKETKEKIRREEESKGKKKDKDKADTRDKGNVTKTQLLVPDHAHQINTDGPQSTMTTVAYSALAGSTKKGQKFKTTADPQQALQQLAARKEKLASLPEEKRKTIEEKEKWAKAEARLEGVKVHDDETRLKKAAKRKEKEKSKSKKDWEDKKEQVTAAMAARQKKRNDNIATRNERKSDKRKGISKKAVGKKARPGFEGKSFGKGKGKAGGKGK</sequence>
<feature type="domain" description="Ribosomal RNA-processing protein 14/surfeit locus protein 6 C-terminal" evidence="5">
    <location>
        <begin position="184"/>
        <end position="382"/>
    </location>
</feature>
<feature type="compositionally biased region" description="Basic and acidic residues" evidence="4">
    <location>
        <begin position="59"/>
        <end position="89"/>
    </location>
</feature>
<protein>
    <recommendedName>
        <fullName evidence="9">Ribosomal RNA-processing protein 14/surfeit locus protein 6 C-terminal domain-containing protein</fullName>
    </recommendedName>
</protein>
<feature type="compositionally biased region" description="Basic residues" evidence="4">
    <location>
        <begin position="402"/>
        <end position="413"/>
    </location>
</feature>
<feature type="domain" description="Ribosomal RNA-processing protein 14 N-terminal" evidence="6">
    <location>
        <begin position="12"/>
        <end position="75"/>
    </location>
</feature>
<feature type="compositionally biased region" description="Basic residues" evidence="4">
    <location>
        <begin position="382"/>
        <end position="393"/>
    </location>
</feature>
<evidence type="ECO:0000259" key="5">
    <source>
        <dbReference type="Pfam" id="PF04935"/>
    </source>
</evidence>
<dbReference type="GO" id="GO:0042274">
    <property type="term" value="P:ribosomal small subunit biogenesis"/>
    <property type="evidence" value="ECO:0007669"/>
    <property type="project" value="TreeGrafter"/>
</dbReference>
<evidence type="ECO:0000313" key="8">
    <source>
        <dbReference type="Proteomes" id="UP000053424"/>
    </source>
</evidence>
<dbReference type="GO" id="GO:0005730">
    <property type="term" value="C:nucleolus"/>
    <property type="evidence" value="ECO:0007669"/>
    <property type="project" value="TreeGrafter"/>
</dbReference>
<gene>
    <name evidence="7" type="ORF">M413DRAFT_449257</name>
</gene>
<evidence type="ECO:0000256" key="3">
    <source>
        <dbReference type="ARBA" id="ARBA00023242"/>
    </source>
</evidence>
<dbReference type="PANTHER" id="PTHR14369:SF0">
    <property type="entry name" value="SURFEIT LOCUS PROTEIN 6"/>
    <property type="match status" value="1"/>
</dbReference>
<feature type="compositionally biased region" description="Acidic residues" evidence="4">
    <location>
        <begin position="126"/>
        <end position="142"/>
    </location>
</feature>
<dbReference type="STRING" id="686832.A0A0C3BY65"/>
<dbReference type="GO" id="GO:0042273">
    <property type="term" value="P:ribosomal large subunit biogenesis"/>
    <property type="evidence" value="ECO:0007669"/>
    <property type="project" value="TreeGrafter"/>
</dbReference>
<feature type="compositionally biased region" description="Basic residues" evidence="4">
    <location>
        <begin position="46"/>
        <end position="55"/>
    </location>
</feature>
<feature type="compositionally biased region" description="Basic and acidic residues" evidence="4">
    <location>
        <begin position="180"/>
        <end position="231"/>
    </location>
</feature>
<dbReference type="GO" id="GO:0003677">
    <property type="term" value="F:DNA binding"/>
    <property type="evidence" value="ECO:0007669"/>
    <property type="project" value="TreeGrafter"/>
</dbReference>
<dbReference type="PANTHER" id="PTHR14369">
    <property type="entry name" value="SURFEIT LOCUS PROTEIN 6"/>
    <property type="match status" value="1"/>
</dbReference>
<comment type="subcellular location">
    <subcellularLocation>
        <location evidence="1">Nucleus</location>
    </subcellularLocation>
</comment>
<dbReference type="EMBL" id="KN831806">
    <property type="protein sequence ID" value="KIM36386.1"/>
    <property type="molecule type" value="Genomic_DNA"/>
</dbReference>
<feature type="compositionally biased region" description="Basic and acidic residues" evidence="4">
    <location>
        <begin position="372"/>
        <end position="381"/>
    </location>
</feature>
<dbReference type="Pfam" id="PF15459">
    <property type="entry name" value="RRP14"/>
    <property type="match status" value="1"/>
</dbReference>
<feature type="compositionally biased region" description="Basic and acidic residues" evidence="4">
    <location>
        <begin position="317"/>
        <end position="329"/>
    </location>
</feature>
<evidence type="ECO:0008006" key="9">
    <source>
        <dbReference type="Google" id="ProtNLM"/>
    </source>
</evidence>
<feature type="region of interest" description="Disordered" evidence="4">
    <location>
        <begin position="317"/>
        <end position="413"/>
    </location>
</feature>
<dbReference type="AlphaFoldDB" id="A0A0C3BY65"/>
<comment type="similarity">
    <text evidence="2">Belongs to the SURF6 family.</text>
</comment>
<dbReference type="HOGENOM" id="CLU_029148_1_0_1"/>
<evidence type="ECO:0000256" key="1">
    <source>
        <dbReference type="ARBA" id="ARBA00004123"/>
    </source>
</evidence>
<keyword evidence="8" id="KW-1185">Reference proteome</keyword>
<dbReference type="GO" id="GO:0003723">
    <property type="term" value="F:RNA binding"/>
    <property type="evidence" value="ECO:0007669"/>
    <property type="project" value="TreeGrafter"/>
</dbReference>
<evidence type="ECO:0000256" key="2">
    <source>
        <dbReference type="ARBA" id="ARBA00005904"/>
    </source>
</evidence>
<evidence type="ECO:0000313" key="7">
    <source>
        <dbReference type="EMBL" id="KIM36386.1"/>
    </source>
</evidence>
<dbReference type="InterPro" id="IPR029190">
    <property type="entry name" value="Rrp14/SURF6_C"/>
</dbReference>
<name>A0A0C3BY65_HEBCY</name>
<dbReference type="Pfam" id="PF04935">
    <property type="entry name" value="SURF6"/>
    <property type="match status" value="1"/>
</dbReference>
<dbReference type="InterPro" id="IPR029188">
    <property type="entry name" value="Rrp14_N"/>
</dbReference>
<evidence type="ECO:0000256" key="4">
    <source>
        <dbReference type="SAM" id="MobiDB-lite"/>
    </source>
</evidence>
<organism evidence="7 8">
    <name type="scientific">Hebeloma cylindrosporum</name>
    <dbReference type="NCBI Taxonomy" id="76867"/>
    <lineage>
        <taxon>Eukaryota</taxon>
        <taxon>Fungi</taxon>
        <taxon>Dikarya</taxon>
        <taxon>Basidiomycota</taxon>
        <taxon>Agaricomycotina</taxon>
        <taxon>Agaricomycetes</taxon>
        <taxon>Agaricomycetidae</taxon>
        <taxon>Agaricales</taxon>
        <taxon>Agaricineae</taxon>
        <taxon>Hymenogastraceae</taxon>
        <taxon>Hebeloma</taxon>
    </lineage>
</organism>
<dbReference type="InterPro" id="IPR007019">
    <property type="entry name" value="SURF6"/>
</dbReference>
<proteinExistence type="inferred from homology"/>
<dbReference type="OrthoDB" id="444809at2759"/>